<evidence type="ECO:0000256" key="3">
    <source>
        <dbReference type="ARBA" id="ARBA00009388"/>
    </source>
</evidence>
<gene>
    <name evidence="19" type="ORF">ET33_32320</name>
</gene>
<feature type="compositionally biased region" description="Low complexity" evidence="16">
    <location>
        <begin position="636"/>
        <end position="645"/>
    </location>
</feature>
<keyword evidence="12" id="KW-0119">Carbohydrate metabolism</keyword>
<feature type="active site" description="Proton donor" evidence="15">
    <location>
        <position position="443"/>
    </location>
</feature>
<dbReference type="PROSITE" id="PS50853">
    <property type="entry name" value="FN3"/>
    <property type="match status" value="2"/>
</dbReference>
<evidence type="ECO:0000256" key="10">
    <source>
        <dbReference type="ARBA" id="ARBA00022837"/>
    </source>
</evidence>
<evidence type="ECO:0000256" key="12">
    <source>
        <dbReference type="ARBA" id="ARBA00023277"/>
    </source>
</evidence>
<dbReference type="Gene3D" id="2.60.40.10">
    <property type="entry name" value="Immunoglobulins"/>
    <property type="match status" value="2"/>
</dbReference>
<dbReference type="AlphaFoldDB" id="A0A081P762"/>
<dbReference type="FunFam" id="1.10.390.10:FF:000012">
    <property type="entry name" value="Thermolysin"/>
    <property type="match status" value="1"/>
</dbReference>
<dbReference type="SMART" id="SM00060">
    <property type="entry name" value="FN3"/>
    <property type="match status" value="2"/>
</dbReference>
<dbReference type="GO" id="GO:0000272">
    <property type="term" value="P:polysaccharide catabolic process"/>
    <property type="evidence" value="ECO:0007669"/>
    <property type="project" value="UniProtKB-KW"/>
</dbReference>
<dbReference type="InterPro" id="IPR013856">
    <property type="entry name" value="Peptidase_M4_domain"/>
</dbReference>
<sequence length="770" mass="80747">MKKMFTVIALGAMMTTAALPAGAAPNASNDSEGGLVQTAAPRFIGETWIAPQGMSNEDKVWGYLDSKKGVLGLTGDTKQSIRITQQVTDAETGTRHVRLKQYIQGIPVFGGDQTLHFDKQGNVTSYIGSTVPDSGQQSLVPLTPKISAEKAIAIANQDTEKLIGKLGSQQREQSAELNIYPYNGQNLLVYMTEVNVLEPSPQRVRYFINADNGTIVNKFGMLDEATGTGVGVLGDTKTFTTTASGSQYLLQDNTRGKGIITYSANYSQSLPGTLLTDSDNVWTDPAAVDAHAYAEVVYDYYKNKFSRDSLDGNGLAIKSSVHYGRNYNNAFWNGVQIAYGDGDGNLFRAFSGDLDVIGHELTHGVTEHTAGLIYQGESGALNESISDIFGNAIKGKNWLIGADIYTPNIPGDALRSMENPELYNQPDHYSKLYRGSDDNGGVHTNSGINNKAYYLLAQGGTHYGVTVKGIGRSDAEKIMYKTLTLYLTPSSNFAAIRAAAIQAATDLFGANSTQANSVKAAYGAVGVGSPPAQDTQPPTAPTGLTSTGKTQSSVTLSWNASTDNVGVTGYDVYNGSALAVSVTGTTATVNGLAAGTAYTFTVKAKDAAGNVSAASNPVTVTTSTSSDPDTQPPTAPTGLTSTGKTSTSVSLSWNASTDNIGVTGYDVYNGSVLAASVAGTTATVSGLTAGTAYTFTVKAKDAAGNVSAASDPVTVTTDTASTVQPWAPYVAYKINDLVSYGGKTYKALQAHTSLPGWEPALVPALWSLVE</sequence>
<dbReference type="GO" id="GO:0046872">
    <property type="term" value="F:metal ion binding"/>
    <property type="evidence" value="ECO:0007669"/>
    <property type="project" value="UniProtKB-KW"/>
</dbReference>
<keyword evidence="20" id="KW-1185">Reference proteome</keyword>
<dbReference type="InterPro" id="IPR050728">
    <property type="entry name" value="Zinc_Metalloprotease_M4"/>
</dbReference>
<dbReference type="EMBL" id="JNVM01000006">
    <property type="protein sequence ID" value="KEQ26535.1"/>
    <property type="molecule type" value="Genomic_DNA"/>
</dbReference>
<evidence type="ECO:0000256" key="1">
    <source>
        <dbReference type="ARBA" id="ARBA00001947"/>
    </source>
</evidence>
<organism evidence="19 20">
    <name type="scientific">Paenibacillus tyrfis</name>
    <dbReference type="NCBI Taxonomy" id="1501230"/>
    <lineage>
        <taxon>Bacteria</taxon>
        <taxon>Bacillati</taxon>
        <taxon>Bacillota</taxon>
        <taxon>Bacilli</taxon>
        <taxon>Bacillales</taxon>
        <taxon>Paenibacillaceae</taxon>
        <taxon>Paenibacillus</taxon>
    </lineage>
</organism>
<dbReference type="GO" id="GO:0006508">
    <property type="term" value="P:proteolysis"/>
    <property type="evidence" value="ECO:0007669"/>
    <property type="project" value="UniProtKB-KW"/>
</dbReference>
<keyword evidence="13" id="KW-0326">Glycosidase</keyword>
<feature type="region of interest" description="Disordered" evidence="16">
    <location>
        <begin position="527"/>
        <end position="553"/>
    </location>
</feature>
<dbReference type="Pfam" id="PF07504">
    <property type="entry name" value="FTP"/>
    <property type="match status" value="1"/>
</dbReference>
<keyword evidence="14" id="KW-0624">Polysaccharide degradation</keyword>
<dbReference type="Pfam" id="PF02839">
    <property type="entry name" value="CBM_5_12"/>
    <property type="match status" value="1"/>
</dbReference>
<keyword evidence="10" id="KW-0106">Calcium</keyword>
<evidence type="ECO:0000256" key="7">
    <source>
        <dbReference type="ARBA" id="ARBA00022729"/>
    </source>
</evidence>
<keyword evidence="6" id="KW-0479">Metal-binding</keyword>
<dbReference type="GO" id="GO:0005576">
    <property type="term" value="C:extracellular region"/>
    <property type="evidence" value="ECO:0007669"/>
    <property type="project" value="UniProtKB-SubCell"/>
</dbReference>
<keyword evidence="7 17" id="KW-0732">Signal</keyword>
<evidence type="ECO:0000256" key="5">
    <source>
        <dbReference type="ARBA" id="ARBA00022670"/>
    </source>
</evidence>
<comment type="cofactor">
    <cofactor evidence="1">
        <name>Zn(2+)</name>
        <dbReference type="ChEBI" id="CHEBI:29105"/>
    </cofactor>
</comment>
<evidence type="ECO:0000256" key="8">
    <source>
        <dbReference type="ARBA" id="ARBA00022801"/>
    </source>
</evidence>
<evidence type="ECO:0000259" key="18">
    <source>
        <dbReference type="PROSITE" id="PS50853"/>
    </source>
</evidence>
<feature type="chain" id="PRO_5001761403" evidence="17">
    <location>
        <begin position="24"/>
        <end position="770"/>
    </location>
</feature>
<dbReference type="Gene3D" id="2.10.10.20">
    <property type="entry name" value="Carbohydrate-binding module superfamily 5/12"/>
    <property type="match status" value="1"/>
</dbReference>
<dbReference type="InterPro" id="IPR036573">
    <property type="entry name" value="CBM_sf_5/12"/>
</dbReference>
<dbReference type="InterPro" id="IPR011096">
    <property type="entry name" value="FTP_domain"/>
</dbReference>
<feature type="active site" evidence="15">
    <location>
        <position position="360"/>
    </location>
</feature>
<dbReference type="CDD" id="cd09597">
    <property type="entry name" value="M4_TLP"/>
    <property type="match status" value="1"/>
</dbReference>
<feature type="signal peptide" evidence="17">
    <location>
        <begin position="1"/>
        <end position="23"/>
    </location>
</feature>
<evidence type="ECO:0000256" key="6">
    <source>
        <dbReference type="ARBA" id="ARBA00022723"/>
    </source>
</evidence>
<dbReference type="InterPro" id="IPR001570">
    <property type="entry name" value="Peptidase_M4_C_domain"/>
</dbReference>
<reference evidence="19 20" key="1">
    <citation type="submission" date="2014-06" db="EMBL/GenBank/DDBJ databases">
        <title>Draft genome sequence of Paenibacillus sp. MSt1.</title>
        <authorList>
            <person name="Aw Y.K."/>
            <person name="Ong K.S."/>
            <person name="Gan H.M."/>
            <person name="Lee S.M."/>
        </authorList>
    </citation>
    <scope>NUCLEOTIDE SEQUENCE [LARGE SCALE GENOMIC DNA]</scope>
    <source>
        <strain evidence="19 20">MSt1</strain>
    </source>
</reference>
<dbReference type="CDD" id="cd00063">
    <property type="entry name" value="FN3"/>
    <property type="match status" value="2"/>
</dbReference>
<keyword evidence="9" id="KW-0862">Zinc</keyword>
<dbReference type="GO" id="GO:0030246">
    <property type="term" value="F:carbohydrate binding"/>
    <property type="evidence" value="ECO:0007669"/>
    <property type="project" value="InterPro"/>
</dbReference>
<keyword evidence="11" id="KW-0482">Metalloprotease</keyword>
<dbReference type="Gene3D" id="3.10.450.40">
    <property type="match status" value="1"/>
</dbReference>
<proteinExistence type="inferred from homology"/>
<evidence type="ECO:0000256" key="4">
    <source>
        <dbReference type="ARBA" id="ARBA00022525"/>
    </source>
</evidence>
<dbReference type="FunFam" id="2.60.40.10:FF:001114">
    <property type="entry name" value="Chitinase A1"/>
    <property type="match status" value="2"/>
</dbReference>
<evidence type="ECO:0000256" key="16">
    <source>
        <dbReference type="SAM" id="MobiDB-lite"/>
    </source>
</evidence>
<dbReference type="Gene3D" id="3.10.450.490">
    <property type="match status" value="1"/>
</dbReference>
<comment type="caution">
    <text evidence="19">The sequence shown here is derived from an EMBL/GenBank/DDBJ whole genome shotgun (WGS) entry which is preliminary data.</text>
</comment>
<dbReference type="Pfam" id="PF02868">
    <property type="entry name" value="Peptidase_M4_C"/>
    <property type="match status" value="1"/>
</dbReference>
<dbReference type="SMART" id="SM00495">
    <property type="entry name" value="ChtBD3"/>
    <property type="match status" value="1"/>
</dbReference>
<dbReference type="RefSeq" id="WP_036679247.1">
    <property type="nucleotide sequence ID" value="NZ_JNVM01000006.1"/>
</dbReference>
<evidence type="ECO:0000256" key="11">
    <source>
        <dbReference type="ARBA" id="ARBA00023049"/>
    </source>
</evidence>
<dbReference type="GO" id="GO:0004222">
    <property type="term" value="F:metalloendopeptidase activity"/>
    <property type="evidence" value="ECO:0007669"/>
    <property type="project" value="InterPro"/>
</dbReference>
<dbReference type="GO" id="GO:0004553">
    <property type="term" value="F:hydrolase activity, hydrolyzing O-glycosyl compounds"/>
    <property type="evidence" value="ECO:0007669"/>
    <property type="project" value="InterPro"/>
</dbReference>
<feature type="compositionally biased region" description="Low complexity" evidence="16">
    <location>
        <begin position="611"/>
        <end position="629"/>
    </location>
</feature>
<dbReference type="PRINTS" id="PR00730">
    <property type="entry name" value="THERMOLYSIN"/>
</dbReference>
<comment type="similarity">
    <text evidence="3">Belongs to the peptidase M4 family.</text>
</comment>
<dbReference type="SUPFAM" id="SSF55486">
    <property type="entry name" value="Metalloproteases ('zincins'), catalytic domain"/>
    <property type="match status" value="1"/>
</dbReference>
<keyword evidence="8" id="KW-0378">Hydrolase</keyword>
<dbReference type="OrthoDB" id="291295at2"/>
<feature type="region of interest" description="Disordered" evidence="16">
    <location>
        <begin position="611"/>
        <end position="645"/>
    </location>
</feature>
<evidence type="ECO:0000256" key="2">
    <source>
        <dbReference type="ARBA" id="ARBA00004613"/>
    </source>
</evidence>
<dbReference type="InterPro" id="IPR023612">
    <property type="entry name" value="Peptidase_M4"/>
</dbReference>
<dbReference type="CDD" id="cd12214">
    <property type="entry name" value="ChiA1_BD"/>
    <property type="match status" value="1"/>
</dbReference>
<dbReference type="eggNOG" id="COG4733">
    <property type="taxonomic scope" value="Bacteria"/>
</dbReference>
<dbReference type="Pfam" id="PF00041">
    <property type="entry name" value="fn3"/>
    <property type="match status" value="2"/>
</dbReference>
<dbReference type="PANTHER" id="PTHR33794:SF3">
    <property type="entry name" value="NEUTRAL PROTEASE B"/>
    <property type="match status" value="1"/>
</dbReference>
<dbReference type="Pfam" id="PF01447">
    <property type="entry name" value="Peptidase_M4"/>
    <property type="match status" value="1"/>
</dbReference>
<evidence type="ECO:0000313" key="20">
    <source>
        <dbReference type="Proteomes" id="UP000028123"/>
    </source>
</evidence>
<keyword evidence="4" id="KW-0964">Secreted</keyword>
<dbReference type="MEROPS" id="M04.018"/>
<evidence type="ECO:0000313" key="19">
    <source>
        <dbReference type="EMBL" id="KEQ26535.1"/>
    </source>
</evidence>
<comment type="subcellular location">
    <subcellularLocation>
        <location evidence="2">Secreted</location>
    </subcellularLocation>
</comment>
<protein>
    <submittedName>
        <fullName evidence="19">Bacillolysin</fullName>
    </submittedName>
</protein>
<dbReference type="eggNOG" id="COG3227">
    <property type="taxonomic scope" value="Bacteria"/>
</dbReference>
<dbReference type="InterPro" id="IPR013783">
    <property type="entry name" value="Ig-like_fold"/>
</dbReference>
<dbReference type="SUPFAM" id="SSF51055">
    <property type="entry name" value="Carbohydrate binding domain"/>
    <property type="match status" value="1"/>
</dbReference>
<keyword evidence="5" id="KW-0645">Protease</keyword>
<evidence type="ECO:0000256" key="13">
    <source>
        <dbReference type="ARBA" id="ARBA00023295"/>
    </source>
</evidence>
<dbReference type="Gene3D" id="1.10.390.10">
    <property type="entry name" value="Neutral Protease Domain 2"/>
    <property type="match status" value="1"/>
</dbReference>
<dbReference type="SUPFAM" id="SSF49265">
    <property type="entry name" value="Fibronectin type III"/>
    <property type="match status" value="1"/>
</dbReference>
<dbReference type="InterPro" id="IPR027268">
    <property type="entry name" value="Peptidase_M4/M1_CTD_sf"/>
</dbReference>
<evidence type="ECO:0000256" key="9">
    <source>
        <dbReference type="ARBA" id="ARBA00022833"/>
    </source>
</evidence>
<evidence type="ECO:0000256" key="17">
    <source>
        <dbReference type="SAM" id="SignalP"/>
    </source>
</evidence>
<dbReference type="Proteomes" id="UP000028123">
    <property type="component" value="Unassembled WGS sequence"/>
</dbReference>
<accession>A0A081P762</accession>
<name>A0A081P762_9BACL</name>
<dbReference type="PANTHER" id="PTHR33794">
    <property type="entry name" value="BACILLOLYSIN"/>
    <property type="match status" value="1"/>
</dbReference>
<dbReference type="InterPro" id="IPR036116">
    <property type="entry name" value="FN3_sf"/>
</dbReference>
<feature type="compositionally biased region" description="Polar residues" evidence="16">
    <location>
        <begin position="543"/>
        <end position="553"/>
    </location>
</feature>
<evidence type="ECO:0000256" key="14">
    <source>
        <dbReference type="ARBA" id="ARBA00023326"/>
    </source>
</evidence>
<dbReference type="InterPro" id="IPR003610">
    <property type="entry name" value="CBM5/12"/>
</dbReference>
<dbReference type="Gene3D" id="3.10.170.10">
    <property type="match status" value="1"/>
</dbReference>
<feature type="domain" description="Fibronectin type-III" evidence="18">
    <location>
        <begin position="537"/>
        <end position="625"/>
    </location>
</feature>
<dbReference type="InterPro" id="IPR003961">
    <property type="entry name" value="FN3_dom"/>
</dbReference>
<evidence type="ECO:0000256" key="15">
    <source>
        <dbReference type="PIRSR" id="PIRSR623612-1"/>
    </source>
</evidence>
<feature type="domain" description="Fibronectin type-III" evidence="18">
    <location>
        <begin position="632"/>
        <end position="720"/>
    </location>
</feature>